<dbReference type="AlphaFoldDB" id="A0A7S4N2V4"/>
<keyword evidence="1" id="KW-1133">Transmembrane helix</keyword>
<dbReference type="EMBL" id="HBKQ01039601">
    <property type="protein sequence ID" value="CAE2262010.1"/>
    <property type="molecule type" value="Transcribed_RNA"/>
</dbReference>
<evidence type="ECO:0000256" key="2">
    <source>
        <dbReference type="SAM" id="SignalP"/>
    </source>
</evidence>
<dbReference type="InterPro" id="IPR002048">
    <property type="entry name" value="EF_hand_dom"/>
</dbReference>
<dbReference type="Gene3D" id="3.40.190.10">
    <property type="entry name" value="Periplasmic binding protein-like II"/>
    <property type="match status" value="1"/>
</dbReference>
<feature type="domain" description="EF-hand" evidence="3">
    <location>
        <begin position="431"/>
        <end position="466"/>
    </location>
</feature>
<proteinExistence type="predicted"/>
<dbReference type="GO" id="GO:0005509">
    <property type="term" value="F:calcium ion binding"/>
    <property type="evidence" value="ECO:0007669"/>
    <property type="project" value="InterPro"/>
</dbReference>
<dbReference type="PROSITE" id="PS50222">
    <property type="entry name" value="EF_HAND_2"/>
    <property type="match status" value="1"/>
</dbReference>
<sequence length="521" mass="58728">MAYIGSSIASLFIAFSIGRASSALPQKVLPDPPTLDGPHFRFTIVENKGWSDIRENEDGEMEFSGYSVDIIRSVASRANFTFDMLPPSGHGALCEQDNSFITDAYDSRYRGKYLCGQGDVQDKELRNTTYASDFYQGMFYITPKRRLLNKFTTPFVPPSDGGLQLFGTATHIRNIDDLIRQQVAGKTRPVCLKANTAYADFVRNSIPDLDVVDANYGVDAPEDFHRLLSEGNCDLLMIPKPIVTRAIKLLSEANFCQANGKPIGLVGDALDYGFTQFGIGVRKDMPTEVIDTMDYWMNHLMTCPPTEDTCDSFSVLYAEVTGNGNECGYEASPQEDTLGFWPIVGIVLGVVICFLLLIVLIFSVNMRLLQRKRIKKRIVQQVARNIRITSTPKGIQADKLAQLFAHITQGKDFATEEDIQLWMSDINLPFLSDTDYAYLWKLIDVKGDGLVHAVEFFIFLDTCEKEFAEVYEEVQGMAKPELLKFMCRDLDKLNEHGEEEMRKNEFILSRRQRSNTNQIAL</sequence>
<feature type="transmembrane region" description="Helical" evidence="1">
    <location>
        <begin position="340"/>
        <end position="366"/>
    </location>
</feature>
<reference evidence="4" key="1">
    <citation type="submission" date="2021-01" db="EMBL/GenBank/DDBJ databases">
        <authorList>
            <person name="Corre E."/>
            <person name="Pelletier E."/>
            <person name="Niang G."/>
            <person name="Scheremetjew M."/>
            <person name="Finn R."/>
            <person name="Kale V."/>
            <person name="Holt S."/>
            <person name="Cochrane G."/>
            <person name="Meng A."/>
            <person name="Brown T."/>
            <person name="Cohen L."/>
        </authorList>
    </citation>
    <scope>NUCLEOTIDE SEQUENCE</scope>
    <source>
        <strain evidence="4">Isolate 1302-5</strain>
    </source>
</reference>
<accession>A0A7S4N2V4</accession>
<protein>
    <recommendedName>
        <fullName evidence="3">EF-hand domain-containing protein</fullName>
    </recommendedName>
</protein>
<keyword evidence="2" id="KW-0732">Signal</keyword>
<organism evidence="4">
    <name type="scientific">Odontella aurita</name>
    <dbReference type="NCBI Taxonomy" id="265563"/>
    <lineage>
        <taxon>Eukaryota</taxon>
        <taxon>Sar</taxon>
        <taxon>Stramenopiles</taxon>
        <taxon>Ochrophyta</taxon>
        <taxon>Bacillariophyta</taxon>
        <taxon>Mediophyceae</taxon>
        <taxon>Biddulphiophycidae</taxon>
        <taxon>Eupodiscales</taxon>
        <taxon>Odontellaceae</taxon>
        <taxon>Odontella</taxon>
    </lineage>
</organism>
<evidence type="ECO:0000259" key="3">
    <source>
        <dbReference type="PROSITE" id="PS50222"/>
    </source>
</evidence>
<feature type="signal peptide" evidence="2">
    <location>
        <begin position="1"/>
        <end position="22"/>
    </location>
</feature>
<keyword evidence="1" id="KW-0472">Membrane</keyword>
<gene>
    <name evidence="4" type="ORF">OAUR00152_LOCUS27308</name>
</gene>
<dbReference type="SUPFAM" id="SSF47473">
    <property type="entry name" value="EF-hand"/>
    <property type="match status" value="1"/>
</dbReference>
<dbReference type="SUPFAM" id="SSF53850">
    <property type="entry name" value="Periplasmic binding protein-like II"/>
    <property type="match status" value="1"/>
</dbReference>
<feature type="chain" id="PRO_5030555169" description="EF-hand domain-containing protein" evidence="2">
    <location>
        <begin position="23"/>
        <end position="521"/>
    </location>
</feature>
<evidence type="ECO:0000256" key="1">
    <source>
        <dbReference type="SAM" id="Phobius"/>
    </source>
</evidence>
<dbReference type="InterPro" id="IPR011992">
    <property type="entry name" value="EF-hand-dom_pair"/>
</dbReference>
<keyword evidence="1" id="KW-0812">Transmembrane</keyword>
<evidence type="ECO:0000313" key="4">
    <source>
        <dbReference type="EMBL" id="CAE2262010.1"/>
    </source>
</evidence>
<name>A0A7S4N2V4_9STRA</name>